<dbReference type="AlphaFoldDB" id="A0A4R4P1A6"/>
<evidence type="ECO:0000313" key="2">
    <source>
        <dbReference type="EMBL" id="TDC15314.1"/>
    </source>
</evidence>
<comment type="caution">
    <text evidence="2">The sequence shown here is derived from an EMBL/GenBank/DDBJ whole genome shotgun (WGS) entry which is preliminary data.</text>
</comment>
<dbReference type="OrthoDB" id="116343at2"/>
<dbReference type="EMBL" id="SMKA01000343">
    <property type="protein sequence ID" value="TDC15314.1"/>
    <property type="molecule type" value="Genomic_DNA"/>
</dbReference>
<dbReference type="Proteomes" id="UP000295075">
    <property type="component" value="Unassembled WGS sequence"/>
</dbReference>
<dbReference type="RefSeq" id="WP_132415095.1">
    <property type="nucleotide sequence ID" value="NZ_SMKA01000343.1"/>
</dbReference>
<evidence type="ECO:0000259" key="1">
    <source>
        <dbReference type="Pfam" id="PF13460"/>
    </source>
</evidence>
<dbReference type="PANTHER" id="PTHR43162">
    <property type="match status" value="1"/>
</dbReference>
<dbReference type="InterPro" id="IPR016040">
    <property type="entry name" value="NAD(P)-bd_dom"/>
</dbReference>
<dbReference type="InterPro" id="IPR036291">
    <property type="entry name" value="NAD(P)-bd_dom_sf"/>
</dbReference>
<proteinExistence type="predicted"/>
<keyword evidence="3" id="KW-1185">Reference proteome</keyword>
<dbReference type="SUPFAM" id="SSF51735">
    <property type="entry name" value="NAD(P)-binding Rossmann-fold domains"/>
    <property type="match status" value="1"/>
</dbReference>
<protein>
    <submittedName>
        <fullName evidence="2">NAD-dependent epimerase/dehydratase family protein</fullName>
    </submittedName>
</protein>
<dbReference type="Pfam" id="PF13460">
    <property type="entry name" value="NAD_binding_10"/>
    <property type="match status" value="1"/>
</dbReference>
<accession>A0A4R4P1A6</accession>
<sequence length="272" mass="29075">MILVTGATGNVGAELVRTLAAEGRPVRGLVRAAGARLPDGAEPVLGDLNEPTSLRTALDGADAMFLLAGYPSEVLVEAAAAGVQRVVLLSGGSAIGADTDNVVSQYMIKSESDIRASGLEWTILRPTAFMSNTLEWVPQLRAGDVVRAPFADIAVATIDPFDIAAVAAAALAGGHAGREYQLSGPESLLPAERVQQLGQVLDRPLRFEAESNDEAWIRMTAAMPEPYVRAFFSFYVDKSLDESAVLNTVDELTGRAPRTFQHWARAHRSDFR</sequence>
<dbReference type="PANTHER" id="PTHR43162:SF1">
    <property type="entry name" value="PRESTALK A DIFFERENTIATION PROTEIN A"/>
    <property type="match status" value="1"/>
</dbReference>
<name>A0A4R4P1A6_9ACTN</name>
<reference evidence="2 3" key="1">
    <citation type="submission" date="2019-03" db="EMBL/GenBank/DDBJ databases">
        <title>Draft genome sequences of novel Actinobacteria.</title>
        <authorList>
            <person name="Sahin N."/>
            <person name="Ay H."/>
            <person name="Saygin H."/>
        </authorList>
    </citation>
    <scope>NUCLEOTIDE SEQUENCE [LARGE SCALE GENOMIC DNA]</scope>
    <source>
        <strain evidence="2 3">JCM 30547</strain>
    </source>
</reference>
<feature type="domain" description="NAD(P)-binding" evidence="1">
    <location>
        <begin position="6"/>
        <end position="171"/>
    </location>
</feature>
<gene>
    <name evidence="2" type="ORF">E1261_40650</name>
</gene>
<dbReference type="InterPro" id="IPR051604">
    <property type="entry name" value="Ergot_Alk_Oxidoreductase"/>
</dbReference>
<dbReference type="Gene3D" id="3.40.50.720">
    <property type="entry name" value="NAD(P)-binding Rossmann-like Domain"/>
    <property type="match status" value="1"/>
</dbReference>
<organism evidence="2 3">
    <name type="scientific">Kribbella albertanoniae</name>
    <dbReference type="NCBI Taxonomy" id="1266829"/>
    <lineage>
        <taxon>Bacteria</taxon>
        <taxon>Bacillati</taxon>
        <taxon>Actinomycetota</taxon>
        <taxon>Actinomycetes</taxon>
        <taxon>Propionibacteriales</taxon>
        <taxon>Kribbellaceae</taxon>
        <taxon>Kribbella</taxon>
    </lineage>
</organism>
<evidence type="ECO:0000313" key="3">
    <source>
        <dbReference type="Proteomes" id="UP000295075"/>
    </source>
</evidence>
<dbReference type="Gene3D" id="3.90.25.10">
    <property type="entry name" value="UDP-galactose 4-epimerase, domain 1"/>
    <property type="match status" value="1"/>
</dbReference>